<dbReference type="AlphaFoldDB" id="A0A0D3GMR5"/>
<name>A0A0D3GMR5_9ORYZ</name>
<dbReference type="PANTHER" id="PTHR42980:SF1">
    <property type="entry name" value="2-OXOISOVALERATE DEHYDROGENASE SUBUNIT BETA, MITOCHONDRIAL"/>
    <property type="match status" value="1"/>
</dbReference>
<dbReference type="GO" id="GO:0009083">
    <property type="term" value="P:branched-chain amino acid catabolic process"/>
    <property type="evidence" value="ECO:0007669"/>
    <property type="project" value="TreeGrafter"/>
</dbReference>
<reference evidence="6" key="2">
    <citation type="submission" date="2015-03" db="UniProtKB">
        <authorList>
            <consortium name="EnsemblPlants"/>
        </authorList>
    </citation>
    <scope>IDENTIFICATION</scope>
</reference>
<dbReference type="Pfam" id="PF02780">
    <property type="entry name" value="Transketolase_C"/>
    <property type="match status" value="1"/>
</dbReference>
<dbReference type="InterPro" id="IPR029061">
    <property type="entry name" value="THDP-binding"/>
</dbReference>
<dbReference type="GO" id="GO:0003863">
    <property type="term" value="F:branched-chain 2-oxo acid dehydrogenase activity"/>
    <property type="evidence" value="ECO:0007669"/>
    <property type="project" value="UniProtKB-EC"/>
</dbReference>
<dbReference type="PANTHER" id="PTHR42980">
    <property type="entry name" value="2-OXOISOVALERATE DEHYDROGENASE SUBUNIT BETA-RELATED"/>
    <property type="match status" value="1"/>
</dbReference>
<evidence type="ECO:0000256" key="4">
    <source>
        <dbReference type="ARBA" id="ARBA00051764"/>
    </source>
</evidence>
<dbReference type="GO" id="GO:0007584">
    <property type="term" value="P:response to nutrient"/>
    <property type="evidence" value="ECO:0007669"/>
    <property type="project" value="TreeGrafter"/>
</dbReference>
<organism evidence="6">
    <name type="scientific">Oryza barthii</name>
    <dbReference type="NCBI Taxonomy" id="65489"/>
    <lineage>
        <taxon>Eukaryota</taxon>
        <taxon>Viridiplantae</taxon>
        <taxon>Streptophyta</taxon>
        <taxon>Embryophyta</taxon>
        <taxon>Tracheophyta</taxon>
        <taxon>Spermatophyta</taxon>
        <taxon>Magnoliopsida</taxon>
        <taxon>Liliopsida</taxon>
        <taxon>Poales</taxon>
        <taxon>Poaceae</taxon>
        <taxon>BOP clade</taxon>
        <taxon>Oryzoideae</taxon>
        <taxon>Oryzeae</taxon>
        <taxon>Oryzinae</taxon>
        <taxon>Oryza</taxon>
    </lineage>
</organism>
<dbReference type="EnsemblPlants" id="OBART07G04450.2">
    <property type="protein sequence ID" value="OBART07G04450.2"/>
    <property type="gene ID" value="OBART07G04450"/>
</dbReference>
<feature type="domain" description="Transketolase-like pyrimidine-binding" evidence="5">
    <location>
        <begin position="48"/>
        <end position="203"/>
    </location>
</feature>
<dbReference type="SMART" id="SM00861">
    <property type="entry name" value="Transket_pyr"/>
    <property type="match status" value="1"/>
</dbReference>
<reference evidence="6" key="1">
    <citation type="journal article" date="2009" name="Rice">
        <title>De Novo Next Generation Sequencing of Plant Genomes.</title>
        <authorList>
            <person name="Rounsley S."/>
            <person name="Marri P.R."/>
            <person name="Yu Y."/>
            <person name="He R."/>
            <person name="Sisneros N."/>
            <person name="Goicoechea J.L."/>
            <person name="Lee S.J."/>
            <person name="Angelova A."/>
            <person name="Kudrna D."/>
            <person name="Luo M."/>
            <person name="Affourtit J."/>
            <person name="Desany B."/>
            <person name="Knight J."/>
            <person name="Niazi F."/>
            <person name="Egholm M."/>
            <person name="Wing R.A."/>
        </authorList>
    </citation>
    <scope>NUCLEOTIDE SEQUENCE [LARGE SCALE GENOMIC DNA]</scope>
    <source>
        <strain evidence="6">cv. IRGC 105608</strain>
    </source>
</reference>
<protein>
    <recommendedName>
        <fullName evidence="2">3-methyl-2-oxobutanoate dehydrogenase (2-methylpropanoyl-transferring)</fullName>
        <ecNumber evidence="2">1.2.4.4</ecNumber>
    </recommendedName>
</protein>
<evidence type="ECO:0000313" key="7">
    <source>
        <dbReference type="Proteomes" id="UP000026960"/>
    </source>
</evidence>
<dbReference type="InterPro" id="IPR033248">
    <property type="entry name" value="Transketolase_C"/>
</dbReference>
<dbReference type="FunFam" id="3.40.50.920:FF:000004">
    <property type="entry name" value="2-oxoisovalerate dehydrogenase subunit beta 1, mitochondrial"/>
    <property type="match status" value="1"/>
</dbReference>
<dbReference type="Gene3D" id="3.40.50.970">
    <property type="match status" value="2"/>
</dbReference>
<evidence type="ECO:0000256" key="1">
    <source>
        <dbReference type="ARBA" id="ARBA00001964"/>
    </source>
</evidence>
<dbReference type="SUPFAM" id="SSF52922">
    <property type="entry name" value="TK C-terminal domain-like"/>
    <property type="match status" value="1"/>
</dbReference>
<accession>A0A0D3GMR5</accession>
<evidence type="ECO:0000313" key="6">
    <source>
        <dbReference type="EnsemblPlants" id="OBART07G04450.2"/>
    </source>
</evidence>
<evidence type="ECO:0000256" key="3">
    <source>
        <dbReference type="ARBA" id="ARBA00023002"/>
    </source>
</evidence>
<dbReference type="InterPro" id="IPR009014">
    <property type="entry name" value="Transketo_C/PFOR_II"/>
</dbReference>
<dbReference type="SUPFAM" id="SSF52518">
    <property type="entry name" value="Thiamin diphosphate-binding fold (THDP-binding)"/>
    <property type="match status" value="1"/>
</dbReference>
<dbReference type="EC" id="1.2.4.4" evidence="2"/>
<comment type="catalytic activity">
    <reaction evidence="4">
        <text>N(6)-[(R)-lipoyl]-L-lysyl-[protein] + 3-methyl-2-oxobutanoate + H(+) = N(6)-[(R)-S(8)-2-methylpropanoyldihydrolipoyl]-L-lysyl-[protein] + CO2</text>
        <dbReference type="Rhea" id="RHEA:13457"/>
        <dbReference type="Rhea" id="RHEA-COMP:10474"/>
        <dbReference type="Rhea" id="RHEA-COMP:10497"/>
        <dbReference type="ChEBI" id="CHEBI:11851"/>
        <dbReference type="ChEBI" id="CHEBI:15378"/>
        <dbReference type="ChEBI" id="CHEBI:16526"/>
        <dbReference type="ChEBI" id="CHEBI:83099"/>
        <dbReference type="ChEBI" id="CHEBI:83142"/>
        <dbReference type="EC" id="1.2.4.4"/>
    </reaction>
    <physiologicalReaction direction="left-to-right" evidence="4">
        <dbReference type="Rhea" id="RHEA:13458"/>
    </physiologicalReaction>
</comment>
<sequence length="348" mass="37385">MAAKSLREIRRAAAAGIGRRRCFSGDAAAAAAAGVAEGKVGGGAGKEVNLFTAINQALHIALDTDPRSYVFGEDVGFGGVFRCTTGLADRFGRNRVFNTPLCEQGIAGFAVGLAAMIVNEAAKFRYRSGNEFNCGGLTIRSPYGAVGHGGHYHSQSPEAFFCHVPGLKVIIPRSPREAKGLLLASIRDPNPVVFFEPKWLYRLAVEEVPEEDYMLPLSEAEVIRKGSDITLIGWGAQLAVLEEACEDAAKDGISCELIDLRTLIPWDKETVEASVSKTGKLLVSHEAPITGGFGAEIAASITERCFQRLEAPVARVCGLDTPFPLVYETFYMPTKNKVLDAIKATVNY</sequence>
<dbReference type="InterPro" id="IPR005475">
    <property type="entry name" value="Transketolase-like_Pyr-bd"/>
</dbReference>
<evidence type="ECO:0000256" key="2">
    <source>
        <dbReference type="ARBA" id="ARBA00012277"/>
    </source>
</evidence>
<evidence type="ECO:0000259" key="5">
    <source>
        <dbReference type="SMART" id="SM00861"/>
    </source>
</evidence>
<dbReference type="Pfam" id="PF02779">
    <property type="entry name" value="Transket_pyr"/>
    <property type="match status" value="1"/>
</dbReference>
<dbReference type="Gene3D" id="3.40.50.920">
    <property type="match status" value="1"/>
</dbReference>
<dbReference type="Gramene" id="OBART07G04450.2">
    <property type="protein sequence ID" value="OBART07G04450.2"/>
    <property type="gene ID" value="OBART07G04450"/>
</dbReference>
<comment type="cofactor">
    <cofactor evidence="1">
        <name>thiamine diphosphate</name>
        <dbReference type="ChEBI" id="CHEBI:58937"/>
    </cofactor>
</comment>
<dbReference type="Proteomes" id="UP000026960">
    <property type="component" value="Chromosome 7"/>
</dbReference>
<keyword evidence="7" id="KW-1185">Reference proteome</keyword>
<keyword evidence="3" id="KW-0560">Oxidoreductase</keyword>
<dbReference type="CDD" id="cd07036">
    <property type="entry name" value="TPP_PYR_E1-PDHc-beta_like"/>
    <property type="match status" value="1"/>
</dbReference>
<proteinExistence type="predicted"/>